<gene>
    <name evidence="7" type="ORF">MEDL_16391</name>
</gene>
<feature type="transmembrane region" description="Helical" evidence="5">
    <location>
        <begin position="95"/>
        <end position="113"/>
    </location>
</feature>
<dbReference type="GO" id="GO:0022857">
    <property type="term" value="F:transmembrane transporter activity"/>
    <property type="evidence" value="ECO:0007669"/>
    <property type="project" value="InterPro"/>
</dbReference>
<keyword evidence="4 5" id="KW-0472">Membrane</keyword>
<dbReference type="Pfam" id="PF00083">
    <property type="entry name" value="Sugar_tr"/>
    <property type="match status" value="1"/>
</dbReference>
<keyword evidence="3 5" id="KW-1133">Transmembrane helix</keyword>
<dbReference type="SUPFAM" id="SSF103473">
    <property type="entry name" value="MFS general substrate transporter"/>
    <property type="match status" value="1"/>
</dbReference>
<dbReference type="Gene3D" id="1.20.1250.20">
    <property type="entry name" value="MFS general substrate transporter like domains"/>
    <property type="match status" value="1"/>
</dbReference>
<evidence type="ECO:0000313" key="8">
    <source>
        <dbReference type="Proteomes" id="UP000683360"/>
    </source>
</evidence>
<dbReference type="PROSITE" id="PS50850">
    <property type="entry name" value="MFS"/>
    <property type="match status" value="1"/>
</dbReference>
<name>A0A8S3R1K2_MYTED</name>
<dbReference type="PRINTS" id="PR00171">
    <property type="entry name" value="SUGRTRNSPORT"/>
</dbReference>
<dbReference type="InterPro" id="IPR005828">
    <property type="entry name" value="MFS_sugar_transport-like"/>
</dbReference>
<sequence>MTVTCFTFGAYYFAIKAGRSPETLSWLAVGSLIIYIIGFSLGWGPIPLLAMSELFPARARGAASGMRLFVNWLCAFIVTKQFLLVQDWFGEAVTFWIFGAFCLGGVMFVIKYLPETKGKSLEDIELYFLDEVLHILVCKKETTIETIINNINKGCIYILYSEIGYCSKW</sequence>
<feature type="domain" description="Major facilitator superfamily (MFS) profile" evidence="6">
    <location>
        <begin position="1"/>
        <end position="117"/>
    </location>
</feature>
<evidence type="ECO:0000256" key="2">
    <source>
        <dbReference type="ARBA" id="ARBA00022692"/>
    </source>
</evidence>
<dbReference type="Proteomes" id="UP000683360">
    <property type="component" value="Unassembled WGS sequence"/>
</dbReference>
<dbReference type="InterPro" id="IPR020846">
    <property type="entry name" value="MFS_dom"/>
</dbReference>
<dbReference type="PANTHER" id="PTHR48021">
    <property type="match status" value="1"/>
</dbReference>
<dbReference type="GO" id="GO:0016020">
    <property type="term" value="C:membrane"/>
    <property type="evidence" value="ECO:0007669"/>
    <property type="project" value="UniProtKB-SubCell"/>
</dbReference>
<protein>
    <submittedName>
        <fullName evidence="7">SLC2A8</fullName>
    </submittedName>
</protein>
<dbReference type="InterPro" id="IPR050549">
    <property type="entry name" value="MFS_Trehalose_Transporter"/>
</dbReference>
<proteinExistence type="predicted"/>
<evidence type="ECO:0000313" key="7">
    <source>
        <dbReference type="EMBL" id="CAG2201770.1"/>
    </source>
</evidence>
<keyword evidence="8" id="KW-1185">Reference proteome</keyword>
<keyword evidence="2 5" id="KW-0812">Transmembrane</keyword>
<dbReference type="InterPro" id="IPR036259">
    <property type="entry name" value="MFS_trans_sf"/>
</dbReference>
<evidence type="ECO:0000256" key="1">
    <source>
        <dbReference type="ARBA" id="ARBA00004141"/>
    </source>
</evidence>
<dbReference type="AlphaFoldDB" id="A0A8S3R1K2"/>
<comment type="caution">
    <text evidence="7">The sequence shown here is derived from an EMBL/GenBank/DDBJ whole genome shotgun (WGS) entry which is preliminary data.</text>
</comment>
<evidence type="ECO:0000256" key="3">
    <source>
        <dbReference type="ARBA" id="ARBA00022989"/>
    </source>
</evidence>
<evidence type="ECO:0000256" key="4">
    <source>
        <dbReference type="ARBA" id="ARBA00023136"/>
    </source>
</evidence>
<organism evidence="7 8">
    <name type="scientific">Mytilus edulis</name>
    <name type="common">Blue mussel</name>
    <dbReference type="NCBI Taxonomy" id="6550"/>
    <lineage>
        <taxon>Eukaryota</taxon>
        <taxon>Metazoa</taxon>
        <taxon>Spiralia</taxon>
        <taxon>Lophotrochozoa</taxon>
        <taxon>Mollusca</taxon>
        <taxon>Bivalvia</taxon>
        <taxon>Autobranchia</taxon>
        <taxon>Pteriomorphia</taxon>
        <taxon>Mytilida</taxon>
        <taxon>Mytiloidea</taxon>
        <taxon>Mytilidae</taxon>
        <taxon>Mytilinae</taxon>
        <taxon>Mytilus</taxon>
    </lineage>
</organism>
<comment type="subcellular location">
    <subcellularLocation>
        <location evidence="1">Membrane</location>
        <topology evidence="1">Multi-pass membrane protein</topology>
    </subcellularLocation>
</comment>
<evidence type="ECO:0000259" key="6">
    <source>
        <dbReference type="PROSITE" id="PS50850"/>
    </source>
</evidence>
<dbReference type="OrthoDB" id="6612291at2759"/>
<dbReference type="EMBL" id="CAJPWZ010000866">
    <property type="protein sequence ID" value="CAG2201770.1"/>
    <property type="molecule type" value="Genomic_DNA"/>
</dbReference>
<reference evidence="7" key="1">
    <citation type="submission" date="2021-03" db="EMBL/GenBank/DDBJ databases">
        <authorList>
            <person name="Bekaert M."/>
        </authorList>
    </citation>
    <scope>NUCLEOTIDE SEQUENCE</scope>
</reference>
<evidence type="ECO:0000256" key="5">
    <source>
        <dbReference type="SAM" id="Phobius"/>
    </source>
</evidence>
<dbReference type="PANTHER" id="PTHR48021:SF1">
    <property type="entry name" value="GH07001P-RELATED"/>
    <property type="match status" value="1"/>
</dbReference>
<feature type="transmembrane region" description="Helical" evidence="5">
    <location>
        <begin position="26"/>
        <end position="49"/>
    </location>
</feature>
<accession>A0A8S3R1K2</accession>
<dbReference type="InterPro" id="IPR003663">
    <property type="entry name" value="Sugar/inositol_transpt"/>
</dbReference>